<dbReference type="PANTHER" id="PTHR21240:SF28">
    <property type="entry name" value="ISO-OROTATE DECARBOXYLASE (EUROFUNG)"/>
    <property type="match status" value="1"/>
</dbReference>
<comment type="caution">
    <text evidence="3">The sequence shown here is derived from an EMBL/GenBank/DDBJ whole genome shotgun (WGS) entry which is preliminary data.</text>
</comment>
<keyword evidence="1" id="KW-0456">Lyase</keyword>
<dbReference type="Pfam" id="PF04909">
    <property type="entry name" value="Amidohydro_2"/>
    <property type="match status" value="1"/>
</dbReference>
<dbReference type="InterPro" id="IPR032465">
    <property type="entry name" value="ACMSD"/>
</dbReference>
<reference evidence="3" key="1">
    <citation type="submission" date="2020-07" db="EMBL/GenBank/DDBJ databases">
        <title>Huge and variable diversity of episymbiotic CPR bacteria and DPANN archaea in groundwater ecosystems.</title>
        <authorList>
            <person name="He C.Y."/>
            <person name="Keren R."/>
            <person name="Whittaker M."/>
            <person name="Farag I.F."/>
            <person name="Doudna J."/>
            <person name="Cate J.H.D."/>
            <person name="Banfield J.F."/>
        </authorList>
    </citation>
    <scope>NUCLEOTIDE SEQUENCE</scope>
    <source>
        <strain evidence="3">NC_groundwater_1664_Pr3_B-0.1um_52_9</strain>
    </source>
</reference>
<dbReference type="Proteomes" id="UP000807825">
    <property type="component" value="Unassembled WGS sequence"/>
</dbReference>
<dbReference type="Gene3D" id="3.20.20.140">
    <property type="entry name" value="Metal-dependent hydrolases"/>
    <property type="match status" value="1"/>
</dbReference>
<evidence type="ECO:0000313" key="4">
    <source>
        <dbReference type="Proteomes" id="UP000807825"/>
    </source>
</evidence>
<dbReference type="GO" id="GO:0016831">
    <property type="term" value="F:carboxy-lyase activity"/>
    <property type="evidence" value="ECO:0007669"/>
    <property type="project" value="InterPro"/>
</dbReference>
<gene>
    <name evidence="3" type="ORF">HY912_11440</name>
</gene>
<dbReference type="InterPro" id="IPR006680">
    <property type="entry name" value="Amidohydro-rel"/>
</dbReference>
<evidence type="ECO:0000256" key="1">
    <source>
        <dbReference type="ARBA" id="ARBA00023239"/>
    </source>
</evidence>
<organism evidence="3 4">
    <name type="scientific">Desulfomonile tiedjei</name>
    <dbReference type="NCBI Taxonomy" id="2358"/>
    <lineage>
        <taxon>Bacteria</taxon>
        <taxon>Pseudomonadati</taxon>
        <taxon>Thermodesulfobacteriota</taxon>
        <taxon>Desulfomonilia</taxon>
        <taxon>Desulfomonilales</taxon>
        <taxon>Desulfomonilaceae</taxon>
        <taxon>Desulfomonile</taxon>
    </lineage>
</organism>
<dbReference type="EMBL" id="JACRDE010000305">
    <property type="protein sequence ID" value="MBI5250096.1"/>
    <property type="molecule type" value="Genomic_DNA"/>
</dbReference>
<accession>A0A9D6Z6G2</accession>
<protein>
    <submittedName>
        <fullName evidence="3">Amidohydrolase</fullName>
    </submittedName>
</protein>
<dbReference type="GO" id="GO:0019748">
    <property type="term" value="P:secondary metabolic process"/>
    <property type="evidence" value="ECO:0007669"/>
    <property type="project" value="TreeGrafter"/>
</dbReference>
<dbReference type="SUPFAM" id="SSF51556">
    <property type="entry name" value="Metallo-dependent hydrolases"/>
    <property type="match status" value="1"/>
</dbReference>
<name>A0A9D6Z6G2_9BACT</name>
<feature type="domain" description="Amidohydrolase-related" evidence="2">
    <location>
        <begin position="3"/>
        <end position="272"/>
    </location>
</feature>
<dbReference type="GO" id="GO:0005737">
    <property type="term" value="C:cytoplasm"/>
    <property type="evidence" value="ECO:0007669"/>
    <property type="project" value="TreeGrafter"/>
</dbReference>
<evidence type="ECO:0000313" key="3">
    <source>
        <dbReference type="EMBL" id="MBI5250096.1"/>
    </source>
</evidence>
<proteinExistence type="predicted"/>
<dbReference type="GO" id="GO:0016787">
    <property type="term" value="F:hydrolase activity"/>
    <property type="evidence" value="ECO:0007669"/>
    <property type="project" value="InterPro"/>
</dbReference>
<evidence type="ECO:0000259" key="2">
    <source>
        <dbReference type="Pfam" id="PF04909"/>
    </source>
</evidence>
<dbReference type="AlphaFoldDB" id="A0A9D6Z6G2"/>
<sequence length="283" mass="31568">MIIDCHVHLLPKRARQDRTSFVQSDRAFGSLYSSQKAKLASESEIIEYMDRSEIEKAVVFGFPWEDHRRIAENNDEIWDFHHRYPDRIIPFAVLSTAGDEQNAREAERTVRGGFAGLGELAVYDRGWSASDFEALSPCLKIAESAGVPVMIHVNEPVGHHYPGKIPVDFHALVGIIEAHPGLDFILAHFGGGVFVYGLMPEVAAVLSRTYLDTAASPFLYDSRIFEIASKILGPDKIVFGSDFPLLPLSRYLKELEKSGIQGSLQKAILGDNFQSILARPREK</sequence>
<dbReference type="InterPro" id="IPR032466">
    <property type="entry name" value="Metal_Hydrolase"/>
</dbReference>
<dbReference type="PANTHER" id="PTHR21240">
    <property type="entry name" value="2-AMINO-3-CARBOXYLMUCONATE-6-SEMIALDEHYDE DECARBOXYLASE"/>
    <property type="match status" value="1"/>
</dbReference>